<evidence type="ECO:0000313" key="3">
    <source>
        <dbReference type="Proteomes" id="UP000285301"/>
    </source>
</evidence>
<dbReference type="EMBL" id="NCKU01004306">
    <property type="protein sequence ID" value="RWS06159.1"/>
    <property type="molecule type" value="Genomic_DNA"/>
</dbReference>
<feature type="compositionally biased region" description="Polar residues" evidence="1">
    <location>
        <begin position="243"/>
        <end position="261"/>
    </location>
</feature>
<accession>A0A3S3NNF7</accession>
<feature type="region of interest" description="Disordered" evidence="1">
    <location>
        <begin position="402"/>
        <end position="423"/>
    </location>
</feature>
<gene>
    <name evidence="2" type="ORF">B4U79_13506</name>
</gene>
<proteinExistence type="predicted"/>
<feature type="region of interest" description="Disordered" evidence="1">
    <location>
        <begin position="429"/>
        <end position="448"/>
    </location>
</feature>
<dbReference type="PANTHER" id="PTHR37687:SF1">
    <property type="entry name" value="AGAP006772-PA"/>
    <property type="match status" value="1"/>
</dbReference>
<keyword evidence="3" id="KW-1185">Reference proteome</keyword>
<comment type="caution">
    <text evidence="2">The sequence shown here is derived from an EMBL/GenBank/DDBJ whole genome shotgun (WGS) entry which is preliminary data.</text>
</comment>
<dbReference type="PANTHER" id="PTHR37687">
    <property type="entry name" value="AGAP006772-PA"/>
    <property type="match status" value="1"/>
</dbReference>
<feature type="non-terminal residue" evidence="2">
    <location>
        <position position="654"/>
    </location>
</feature>
<sequence length="654" mass="75567">MNRNLVFVYVLIALASILESIPYVFSLSLNELHSTSRFNRYRDDDKSLRSALDSIRGKRRQFHSINGDNTISLPLRLKTDTDHTLSRNLAKRFPIKRQEEEVMDIPLEYGEENPFLYDYVDMNSLRIPSGKEYGKNRLFSQSLARKISHLFDNNKNKIKFEKRSVKKRILVKRNNPNKDKEIIAANTPMVKTIVKKERGGAGAGNSTRKALNAKDAKSKHLPNGGGPSKVAKVLRVESKAKQNKSNLPKTVNKQQQQQPLKSKNLRSEKRNQTVTNAKKPMSKATIEKKTIPTVKLNDKKVMDKLKVIMDKNERSVNKRRTVKRTVDESEMDDEINEQQKENDFQQWLRDEYWRNMAQSLAIRKKKRSVDYTDYFDSDEDADNELVANDVGEKMNENLVLIGKDDNDNDTKQTDFDKNDKADEDYATSLTPLEMNDESENNVENNERKRKMKRSVESYFGDIDEDVVAEEEEKFNDVDVKLEKIQNDLINEALQIIRENSEKVSQTPSIRERIGHRLDAAYDLEDMRHALSDLHKTMRKIEDEHDVEDRETDTSISVFPLRKMEKKIGNDCSAIEDVVPRGKMQKAFIDTCNWHEVCYSCGQFYGLSVGDCDAGFLEKSRAVCNDSSSCESAARLILMPLRQRRVFYKRKIPIA</sequence>
<reference evidence="2 3" key="1">
    <citation type="journal article" date="2018" name="Gigascience">
        <title>Genomes of trombidid mites reveal novel predicted allergens and laterally-transferred genes associated with secondary metabolism.</title>
        <authorList>
            <person name="Dong X."/>
            <person name="Chaisiri K."/>
            <person name="Xia D."/>
            <person name="Armstrong S.D."/>
            <person name="Fang Y."/>
            <person name="Donnelly M.J."/>
            <person name="Kadowaki T."/>
            <person name="McGarry J.W."/>
            <person name="Darby A.C."/>
            <person name="Makepeace B.L."/>
        </authorList>
    </citation>
    <scope>NUCLEOTIDE SEQUENCE [LARGE SCALE GENOMIC DNA]</scope>
    <source>
        <strain evidence="2">UoL-WK</strain>
    </source>
</reference>
<dbReference type="Proteomes" id="UP000285301">
    <property type="component" value="Unassembled WGS sequence"/>
</dbReference>
<evidence type="ECO:0000256" key="1">
    <source>
        <dbReference type="SAM" id="MobiDB-lite"/>
    </source>
</evidence>
<evidence type="ECO:0000313" key="2">
    <source>
        <dbReference type="EMBL" id="RWS06159.1"/>
    </source>
</evidence>
<feature type="compositionally biased region" description="Basic and acidic residues" evidence="1">
    <location>
        <begin position="402"/>
        <end position="420"/>
    </location>
</feature>
<dbReference type="OrthoDB" id="6515848at2759"/>
<name>A0A3S3NNF7_9ACAR</name>
<protein>
    <submittedName>
        <fullName evidence="2">Uncharacterized protein</fullName>
    </submittedName>
</protein>
<dbReference type="InterPro" id="IPR038875">
    <property type="entry name" value="PLA2_conodipine-like"/>
</dbReference>
<feature type="region of interest" description="Disordered" evidence="1">
    <location>
        <begin position="196"/>
        <end position="283"/>
    </location>
</feature>
<organism evidence="2 3">
    <name type="scientific">Dinothrombium tinctorium</name>
    <dbReference type="NCBI Taxonomy" id="1965070"/>
    <lineage>
        <taxon>Eukaryota</taxon>
        <taxon>Metazoa</taxon>
        <taxon>Ecdysozoa</taxon>
        <taxon>Arthropoda</taxon>
        <taxon>Chelicerata</taxon>
        <taxon>Arachnida</taxon>
        <taxon>Acari</taxon>
        <taxon>Acariformes</taxon>
        <taxon>Trombidiformes</taxon>
        <taxon>Prostigmata</taxon>
        <taxon>Anystina</taxon>
        <taxon>Parasitengona</taxon>
        <taxon>Trombidioidea</taxon>
        <taxon>Trombidiidae</taxon>
        <taxon>Dinothrombium</taxon>
    </lineage>
</organism>
<dbReference type="AlphaFoldDB" id="A0A3S3NNF7"/>